<sequence length="105" mass="11382">MGGKKKDKPVQDVSATQPIATEGGTSTAPATSRPLENSFQGVHATLLCLDKAERRMVQDMMWELCVEPGFSAAPRLDRKSRTPWGLVTASVLRSTVARCGRRGPK</sequence>
<protein>
    <submittedName>
        <fullName evidence="2">Uncharacterized protein</fullName>
    </submittedName>
</protein>
<evidence type="ECO:0000313" key="3">
    <source>
        <dbReference type="Proteomes" id="UP001465755"/>
    </source>
</evidence>
<feature type="region of interest" description="Disordered" evidence="1">
    <location>
        <begin position="1"/>
        <end position="36"/>
    </location>
</feature>
<accession>A0AAW1PRP2</accession>
<reference evidence="2 3" key="1">
    <citation type="journal article" date="2024" name="Nat. Commun.">
        <title>Phylogenomics reveals the evolutionary origins of lichenization in chlorophyte algae.</title>
        <authorList>
            <person name="Puginier C."/>
            <person name="Libourel C."/>
            <person name="Otte J."/>
            <person name="Skaloud P."/>
            <person name="Haon M."/>
            <person name="Grisel S."/>
            <person name="Petersen M."/>
            <person name="Berrin J.G."/>
            <person name="Delaux P.M."/>
            <person name="Dal Grande F."/>
            <person name="Keller J."/>
        </authorList>
    </citation>
    <scope>NUCLEOTIDE SEQUENCE [LARGE SCALE GENOMIC DNA]</scope>
    <source>
        <strain evidence="2 3">SAG 2036</strain>
    </source>
</reference>
<organism evidence="2 3">
    <name type="scientific">Symbiochloris irregularis</name>
    <dbReference type="NCBI Taxonomy" id="706552"/>
    <lineage>
        <taxon>Eukaryota</taxon>
        <taxon>Viridiplantae</taxon>
        <taxon>Chlorophyta</taxon>
        <taxon>core chlorophytes</taxon>
        <taxon>Trebouxiophyceae</taxon>
        <taxon>Trebouxiales</taxon>
        <taxon>Trebouxiaceae</taxon>
        <taxon>Symbiochloris</taxon>
    </lineage>
</organism>
<proteinExistence type="predicted"/>
<evidence type="ECO:0000313" key="2">
    <source>
        <dbReference type="EMBL" id="KAK9812415.1"/>
    </source>
</evidence>
<keyword evidence="3" id="KW-1185">Reference proteome</keyword>
<dbReference type="Proteomes" id="UP001465755">
    <property type="component" value="Unassembled WGS sequence"/>
</dbReference>
<comment type="caution">
    <text evidence="2">The sequence shown here is derived from an EMBL/GenBank/DDBJ whole genome shotgun (WGS) entry which is preliminary data.</text>
</comment>
<evidence type="ECO:0000256" key="1">
    <source>
        <dbReference type="SAM" id="MobiDB-lite"/>
    </source>
</evidence>
<dbReference type="AlphaFoldDB" id="A0AAW1PRP2"/>
<name>A0AAW1PRP2_9CHLO</name>
<feature type="compositionally biased region" description="Polar residues" evidence="1">
    <location>
        <begin position="13"/>
        <end position="36"/>
    </location>
</feature>
<gene>
    <name evidence="2" type="ORF">WJX73_009021</name>
</gene>
<dbReference type="EMBL" id="JALJOQ010000007">
    <property type="protein sequence ID" value="KAK9812415.1"/>
    <property type="molecule type" value="Genomic_DNA"/>
</dbReference>